<gene>
    <name evidence="2" type="ORF">ACFQ03_18640</name>
</gene>
<evidence type="ECO:0000313" key="2">
    <source>
        <dbReference type="EMBL" id="MFD0871163.1"/>
    </source>
</evidence>
<dbReference type="PANTHER" id="PTHR36740:SF1">
    <property type="entry name" value="PRC-BARREL DOMAIN-CONTAINING PROTEIN"/>
    <property type="match status" value="1"/>
</dbReference>
<comment type="caution">
    <text evidence="2">The sequence shown here is derived from an EMBL/GenBank/DDBJ whole genome shotgun (WGS) entry which is preliminary data.</text>
</comment>
<proteinExistence type="predicted"/>
<name>A0ABW3DCB7_9BACL</name>
<dbReference type="InterPro" id="IPR011033">
    <property type="entry name" value="PRC_barrel-like_sf"/>
</dbReference>
<dbReference type="Gene3D" id="2.30.30.240">
    <property type="entry name" value="PRC-barrel domain"/>
    <property type="match status" value="2"/>
</dbReference>
<dbReference type="PANTHER" id="PTHR36740">
    <property type="entry name" value="PRC DOMAIN-CONTAINING PROTEIN"/>
    <property type="match status" value="1"/>
</dbReference>
<protein>
    <submittedName>
        <fullName evidence="2">PRC-barrel domain-containing protein</fullName>
    </submittedName>
</protein>
<organism evidence="2 3">
    <name type="scientific">Paenibacillus residui</name>
    <dbReference type="NCBI Taxonomy" id="629724"/>
    <lineage>
        <taxon>Bacteria</taxon>
        <taxon>Bacillati</taxon>
        <taxon>Bacillota</taxon>
        <taxon>Bacilli</taxon>
        <taxon>Bacillales</taxon>
        <taxon>Paenibacillaceae</taxon>
        <taxon>Paenibacillus</taxon>
    </lineage>
</organism>
<evidence type="ECO:0000313" key="3">
    <source>
        <dbReference type="Proteomes" id="UP001597120"/>
    </source>
</evidence>
<keyword evidence="3" id="KW-1185">Reference proteome</keyword>
<feature type="domain" description="PRC-barrel" evidence="1">
    <location>
        <begin position="92"/>
        <end position="158"/>
    </location>
</feature>
<dbReference type="Pfam" id="PF05239">
    <property type="entry name" value="PRC"/>
    <property type="match status" value="2"/>
</dbReference>
<accession>A0ABW3DCB7</accession>
<dbReference type="InterPro" id="IPR027275">
    <property type="entry name" value="PRC-brl_dom"/>
</dbReference>
<feature type="domain" description="PRC-barrel" evidence="1">
    <location>
        <begin position="2"/>
        <end position="68"/>
    </location>
</feature>
<dbReference type="Proteomes" id="UP001597120">
    <property type="component" value="Unassembled WGS sequence"/>
</dbReference>
<dbReference type="EMBL" id="JBHTIU010000074">
    <property type="protein sequence ID" value="MFD0871163.1"/>
    <property type="molecule type" value="Genomic_DNA"/>
</dbReference>
<reference evidence="3" key="1">
    <citation type="journal article" date="2019" name="Int. J. Syst. Evol. Microbiol.">
        <title>The Global Catalogue of Microorganisms (GCM) 10K type strain sequencing project: providing services to taxonomists for standard genome sequencing and annotation.</title>
        <authorList>
            <consortium name="The Broad Institute Genomics Platform"/>
            <consortium name="The Broad Institute Genome Sequencing Center for Infectious Disease"/>
            <person name="Wu L."/>
            <person name="Ma J."/>
        </authorList>
    </citation>
    <scope>NUCLEOTIDE SEQUENCE [LARGE SCALE GENOMIC DNA]</scope>
    <source>
        <strain evidence="3">CCUG 57263</strain>
    </source>
</reference>
<evidence type="ECO:0000259" key="1">
    <source>
        <dbReference type="Pfam" id="PF05239"/>
    </source>
</evidence>
<sequence>MRRAKDMLGLPVIDVRTGKQLGSVKDLWIDSEWQVQAILLDNKSWFSSPRFILWEDINSFGEDAVTVTDEAVIRSEEDITGAWVLLTGSGQIMGLPLLTVNGQQLGRVEDVYFSQNMDKRIIGFELSEGFLADVKDGRKWLPAPEQATMGQDVIMVPVSCKDSLEDILYEE</sequence>
<dbReference type="SUPFAM" id="SSF50346">
    <property type="entry name" value="PRC-barrel domain"/>
    <property type="match status" value="2"/>
</dbReference>
<dbReference type="RefSeq" id="WP_379290079.1">
    <property type="nucleotide sequence ID" value="NZ_JBHTIU010000074.1"/>
</dbReference>